<gene>
    <name evidence="1" type="ORF">EIP91_010290</name>
</gene>
<accession>A0A4R0RQY1</accession>
<evidence type="ECO:0000313" key="2">
    <source>
        <dbReference type="Proteomes" id="UP000292702"/>
    </source>
</evidence>
<sequence>MGRSGGGGREGTVYLEQVAGVDGEDVHLLCNGPEWRKMREKLEDAREQDGTLEVASWRDWRWLRDIGLHSSGGQATWILRSSRPRGSAPSSIPQLYCRLTCVSPATETRIPLLIDLQNLSASMPGQKTPDLPVELLDIIVDCHRSHTIELQNMSLVSSTWSLLARRRLFHNLTISASAKNRHNHLALKAFLHDKNPPIC</sequence>
<dbReference type="Proteomes" id="UP000292702">
    <property type="component" value="Unassembled WGS sequence"/>
</dbReference>
<proteinExistence type="predicted"/>
<evidence type="ECO:0000313" key="1">
    <source>
        <dbReference type="EMBL" id="TCD68635.1"/>
    </source>
</evidence>
<name>A0A4R0RQY1_9APHY</name>
<organism evidence="1 2">
    <name type="scientific">Steccherinum ochraceum</name>
    <dbReference type="NCBI Taxonomy" id="92696"/>
    <lineage>
        <taxon>Eukaryota</taxon>
        <taxon>Fungi</taxon>
        <taxon>Dikarya</taxon>
        <taxon>Basidiomycota</taxon>
        <taxon>Agaricomycotina</taxon>
        <taxon>Agaricomycetes</taxon>
        <taxon>Polyporales</taxon>
        <taxon>Steccherinaceae</taxon>
        <taxon>Steccherinum</taxon>
    </lineage>
</organism>
<protein>
    <recommendedName>
        <fullName evidence="3">F-box domain-containing protein</fullName>
    </recommendedName>
</protein>
<dbReference type="EMBL" id="RWJN01000061">
    <property type="protein sequence ID" value="TCD68635.1"/>
    <property type="molecule type" value="Genomic_DNA"/>
</dbReference>
<keyword evidence="2" id="KW-1185">Reference proteome</keyword>
<comment type="caution">
    <text evidence="1">The sequence shown here is derived from an EMBL/GenBank/DDBJ whole genome shotgun (WGS) entry which is preliminary data.</text>
</comment>
<evidence type="ECO:0008006" key="3">
    <source>
        <dbReference type="Google" id="ProtNLM"/>
    </source>
</evidence>
<dbReference type="OrthoDB" id="2835132at2759"/>
<dbReference type="AlphaFoldDB" id="A0A4R0RQY1"/>
<reference evidence="1 2" key="1">
    <citation type="submission" date="2018-11" db="EMBL/GenBank/DDBJ databases">
        <title>Genome assembly of Steccherinum ochraceum LE-BIN_3174, the white-rot fungus of the Steccherinaceae family (The Residual Polyporoid clade, Polyporales, Basidiomycota).</title>
        <authorList>
            <person name="Fedorova T.V."/>
            <person name="Glazunova O.A."/>
            <person name="Landesman E.O."/>
            <person name="Moiseenko K.V."/>
            <person name="Psurtseva N.V."/>
            <person name="Savinova O.S."/>
            <person name="Shakhova N.V."/>
            <person name="Tyazhelova T.V."/>
            <person name="Vasina D.V."/>
        </authorList>
    </citation>
    <scope>NUCLEOTIDE SEQUENCE [LARGE SCALE GENOMIC DNA]</scope>
    <source>
        <strain evidence="1 2">LE-BIN_3174</strain>
    </source>
</reference>